<evidence type="ECO:0000256" key="6">
    <source>
        <dbReference type="RuleBase" id="RU368003"/>
    </source>
</evidence>
<reference evidence="8 9" key="1">
    <citation type="journal article" date="2018" name="Evol. Lett.">
        <title>Horizontal gene cluster transfer increased hallucinogenic mushroom diversity.</title>
        <authorList>
            <person name="Reynolds H.T."/>
            <person name="Vijayakumar V."/>
            <person name="Gluck-Thaler E."/>
            <person name="Korotkin H.B."/>
            <person name="Matheny P.B."/>
            <person name="Slot J.C."/>
        </authorList>
    </citation>
    <scope>NUCLEOTIDE SEQUENCE [LARGE SCALE GENOMIC DNA]</scope>
    <source>
        <strain evidence="8 9">2631</strain>
    </source>
</reference>
<comment type="caution">
    <text evidence="8">The sequence shown here is derived from an EMBL/GenBank/DDBJ whole genome shotgun (WGS) entry which is preliminary data.</text>
</comment>
<protein>
    <recommendedName>
        <fullName evidence="6">Exosome complex protein</fullName>
    </recommendedName>
</protein>
<feature type="compositionally biased region" description="Acidic residues" evidence="7">
    <location>
        <begin position="198"/>
        <end position="219"/>
    </location>
</feature>
<evidence type="ECO:0000256" key="2">
    <source>
        <dbReference type="ARBA" id="ARBA00009154"/>
    </source>
</evidence>
<dbReference type="PANTHER" id="PTHR15341">
    <property type="entry name" value="SUN-COR STEROID HORMONE RECEPTOR CO-REPRESSOR"/>
    <property type="match status" value="1"/>
</dbReference>
<evidence type="ECO:0000313" key="9">
    <source>
        <dbReference type="Proteomes" id="UP000283269"/>
    </source>
</evidence>
<dbReference type="GO" id="GO:0010468">
    <property type="term" value="P:regulation of gene expression"/>
    <property type="evidence" value="ECO:0007669"/>
    <property type="project" value="TreeGrafter"/>
</dbReference>
<dbReference type="EMBL" id="NHYD01003445">
    <property type="protein sequence ID" value="PPQ77038.1"/>
    <property type="molecule type" value="Genomic_DNA"/>
</dbReference>
<keyword evidence="4 6" id="KW-0694">RNA-binding</keyword>
<keyword evidence="9" id="KW-1185">Reference proteome</keyword>
<dbReference type="GO" id="GO:0005730">
    <property type="term" value="C:nucleolus"/>
    <property type="evidence" value="ECO:0007669"/>
    <property type="project" value="TreeGrafter"/>
</dbReference>
<gene>
    <name evidence="8" type="ORF">CVT25_014855</name>
</gene>
<comment type="subcellular location">
    <subcellularLocation>
        <location evidence="1 6">Nucleus</location>
    </subcellularLocation>
</comment>
<dbReference type="InterPro" id="IPR011082">
    <property type="entry name" value="Exosome-assoc_fac/DNA_repair"/>
</dbReference>
<dbReference type="GO" id="GO:0000460">
    <property type="term" value="P:maturation of 5.8S rRNA"/>
    <property type="evidence" value="ECO:0007669"/>
    <property type="project" value="TreeGrafter"/>
</dbReference>
<dbReference type="OrthoDB" id="1421013at2759"/>
<dbReference type="InParanoid" id="A0A409WER3"/>
<accession>A0A409WER3</accession>
<dbReference type="GO" id="GO:0003677">
    <property type="term" value="F:DNA binding"/>
    <property type="evidence" value="ECO:0007669"/>
    <property type="project" value="TreeGrafter"/>
</dbReference>
<feature type="region of interest" description="Disordered" evidence="7">
    <location>
        <begin position="191"/>
        <end position="330"/>
    </location>
</feature>
<feature type="compositionally biased region" description="Low complexity" evidence="7">
    <location>
        <begin position="155"/>
        <end position="171"/>
    </location>
</feature>
<dbReference type="GO" id="GO:0003723">
    <property type="term" value="F:RNA binding"/>
    <property type="evidence" value="ECO:0007669"/>
    <property type="project" value="UniProtKB-UniRule"/>
</dbReference>
<dbReference type="InterPro" id="IPR007146">
    <property type="entry name" value="Sas10/Utp3/C1D"/>
</dbReference>
<feature type="region of interest" description="Disordered" evidence="7">
    <location>
        <begin position="146"/>
        <end position="172"/>
    </location>
</feature>
<dbReference type="Proteomes" id="UP000283269">
    <property type="component" value="Unassembled WGS sequence"/>
</dbReference>
<dbReference type="PANTHER" id="PTHR15341:SF3">
    <property type="entry name" value="NUCLEAR NUCLEIC ACID-BINDING PROTEIN C1D"/>
    <property type="match status" value="1"/>
</dbReference>
<comment type="function">
    <text evidence="6">Required for exosome-dependent processing of pre-rRNA and small nucleolar RNA (snRNA) precursors. Involved in processing of 35S pre-rRNA at the A0, A1 and A2 sites.</text>
</comment>
<name>A0A409WER3_PSICY</name>
<evidence type="ECO:0000256" key="4">
    <source>
        <dbReference type="ARBA" id="ARBA00022884"/>
    </source>
</evidence>
<evidence type="ECO:0000256" key="1">
    <source>
        <dbReference type="ARBA" id="ARBA00004123"/>
    </source>
</evidence>
<organism evidence="8 9">
    <name type="scientific">Psilocybe cyanescens</name>
    <dbReference type="NCBI Taxonomy" id="93625"/>
    <lineage>
        <taxon>Eukaryota</taxon>
        <taxon>Fungi</taxon>
        <taxon>Dikarya</taxon>
        <taxon>Basidiomycota</taxon>
        <taxon>Agaricomycotina</taxon>
        <taxon>Agaricomycetes</taxon>
        <taxon>Agaricomycetidae</taxon>
        <taxon>Agaricales</taxon>
        <taxon>Agaricineae</taxon>
        <taxon>Strophariaceae</taxon>
        <taxon>Psilocybe</taxon>
    </lineage>
</organism>
<keyword evidence="5 6" id="KW-0539">Nucleus</keyword>
<evidence type="ECO:0000313" key="8">
    <source>
        <dbReference type="EMBL" id="PPQ77038.1"/>
    </source>
</evidence>
<dbReference type="GO" id="GO:0000178">
    <property type="term" value="C:exosome (RNase complex)"/>
    <property type="evidence" value="ECO:0007669"/>
    <property type="project" value="TreeGrafter"/>
</dbReference>
<evidence type="ECO:0000256" key="5">
    <source>
        <dbReference type="ARBA" id="ARBA00023242"/>
    </source>
</evidence>
<proteinExistence type="inferred from homology"/>
<dbReference type="STRING" id="93625.A0A409WER3"/>
<dbReference type="Pfam" id="PF04000">
    <property type="entry name" value="Sas10_Utp3"/>
    <property type="match status" value="1"/>
</dbReference>
<dbReference type="AlphaFoldDB" id="A0A409WER3"/>
<comment type="similarity">
    <text evidence="2 6">Belongs to the C1D family.</text>
</comment>
<evidence type="ECO:0000256" key="3">
    <source>
        <dbReference type="ARBA" id="ARBA00022552"/>
    </source>
</evidence>
<keyword evidence="3 6" id="KW-0698">rRNA processing</keyword>
<feature type="compositionally biased region" description="Polar residues" evidence="7">
    <location>
        <begin position="287"/>
        <end position="298"/>
    </location>
</feature>
<feature type="compositionally biased region" description="Basic residues" evidence="7">
    <location>
        <begin position="316"/>
        <end position="330"/>
    </location>
</feature>
<sequence>MNTETSKIKNRLSGLSASFDELESLLEPLFAQTLPETLVGLEPLQQAKLQTVLPYLVYDLIFIYLKSRGIDPKTHPVIPELDRIREYFEKINNAENPPASMSLEIFKNRSSQSISLTTPPSSERTEIDKAAANRFIKHAIAQAQWKKTPAETAQDADNAPISDSAASASASQRVAVKMTSKMLERAAYEKELKSRDAEADEEEDLEVFDDNENNDDISMDVDAQPTQSSAKGKGKEKDVPPSSAGSASNNTNKRRRPAIDHFAGYGDALAAPDDSPSTSAGFKKVRSSSITPPGSTPQTPAPAPIDTDAQSEKSKSTSKKSKKKAKRPAS</sequence>
<evidence type="ECO:0000256" key="7">
    <source>
        <dbReference type="SAM" id="MobiDB-lite"/>
    </source>
</evidence>